<dbReference type="SMART" id="SM00460">
    <property type="entry name" value="TGc"/>
    <property type="match status" value="1"/>
</dbReference>
<keyword evidence="1" id="KW-0732">Signal</keyword>
<keyword evidence="4" id="KW-1185">Reference proteome</keyword>
<feature type="domain" description="Transglutaminase-like" evidence="2">
    <location>
        <begin position="104"/>
        <end position="167"/>
    </location>
</feature>
<name>A0ABW5J7S0_9BACT</name>
<dbReference type="InterPro" id="IPR002931">
    <property type="entry name" value="Transglutaminase-like"/>
</dbReference>
<proteinExistence type="predicted"/>
<dbReference type="PANTHER" id="PTHR46333:SF2">
    <property type="entry name" value="CYTOKINESIS PROTEIN 3"/>
    <property type="match status" value="1"/>
</dbReference>
<protein>
    <submittedName>
        <fullName evidence="3">Transglutaminase domain-containing protein</fullName>
    </submittedName>
</protein>
<accession>A0ABW5J7S0</accession>
<evidence type="ECO:0000313" key="4">
    <source>
        <dbReference type="Proteomes" id="UP001597510"/>
    </source>
</evidence>
<dbReference type="EMBL" id="JBHULC010000011">
    <property type="protein sequence ID" value="MFD2521640.1"/>
    <property type="molecule type" value="Genomic_DNA"/>
</dbReference>
<comment type="caution">
    <text evidence="3">The sequence shown here is derived from an EMBL/GenBank/DDBJ whole genome shotgun (WGS) entry which is preliminary data.</text>
</comment>
<evidence type="ECO:0000313" key="3">
    <source>
        <dbReference type="EMBL" id="MFD2521640.1"/>
    </source>
</evidence>
<organism evidence="3 4">
    <name type="scientific">Emticicia soli</name>
    <dbReference type="NCBI Taxonomy" id="2027878"/>
    <lineage>
        <taxon>Bacteria</taxon>
        <taxon>Pseudomonadati</taxon>
        <taxon>Bacteroidota</taxon>
        <taxon>Cytophagia</taxon>
        <taxon>Cytophagales</taxon>
        <taxon>Leadbetterellaceae</taxon>
        <taxon>Emticicia</taxon>
    </lineage>
</organism>
<sequence length="389" mass="45159">MNKTSILVLFCILFVFHQSFSQVSPTSPIEKFDDTPLTKEIALKITENLSGDSLKLLAIYDWITQNISYDSVLYENIKNSMYVRNSTASRDLSKLKPLHTCSEILNKKRTICLGYAYLFSAMCNAVGIKNAVVKGYGRTDSLAAPTPNHAWVAFRLSDKWYLADPTWDSGIQQGMKDKSPDKYDYIFLMQEPETFLETHYPLDPLWQLQTSILSIADWQKFNKTTNSSSIVFSYVDSLKQYEKNSAEKNFISSLNRIIKVKEYAFVGHFEYCGYFFLPMYEEISYYSNLNRRLNAGNKNIEEMAGKILPRKKELFERLAKIEFYIKRYNYHVTKLTQVHNPFDSFPIKDIPAEIAEIKRVNNYLIQERNSLTATIKELEPYQKKSTAKK</sequence>
<evidence type="ECO:0000259" key="2">
    <source>
        <dbReference type="SMART" id="SM00460"/>
    </source>
</evidence>
<dbReference type="RefSeq" id="WP_340235851.1">
    <property type="nucleotide sequence ID" value="NZ_JBBEWC010000005.1"/>
</dbReference>
<dbReference type="Pfam" id="PF01841">
    <property type="entry name" value="Transglut_core"/>
    <property type="match status" value="1"/>
</dbReference>
<dbReference type="Gene3D" id="3.10.620.30">
    <property type="match status" value="1"/>
</dbReference>
<feature type="signal peptide" evidence="1">
    <location>
        <begin position="1"/>
        <end position="21"/>
    </location>
</feature>
<dbReference type="SUPFAM" id="SSF54001">
    <property type="entry name" value="Cysteine proteinases"/>
    <property type="match status" value="1"/>
</dbReference>
<dbReference type="Proteomes" id="UP001597510">
    <property type="component" value="Unassembled WGS sequence"/>
</dbReference>
<gene>
    <name evidence="3" type="ORF">ACFSR2_12155</name>
</gene>
<dbReference type="InterPro" id="IPR038765">
    <property type="entry name" value="Papain-like_cys_pep_sf"/>
</dbReference>
<evidence type="ECO:0000256" key="1">
    <source>
        <dbReference type="SAM" id="SignalP"/>
    </source>
</evidence>
<feature type="chain" id="PRO_5046204859" evidence="1">
    <location>
        <begin position="22"/>
        <end position="389"/>
    </location>
</feature>
<reference evidence="4" key="1">
    <citation type="journal article" date="2019" name="Int. J. Syst. Evol. Microbiol.">
        <title>The Global Catalogue of Microorganisms (GCM) 10K type strain sequencing project: providing services to taxonomists for standard genome sequencing and annotation.</title>
        <authorList>
            <consortium name="The Broad Institute Genomics Platform"/>
            <consortium name="The Broad Institute Genome Sequencing Center for Infectious Disease"/>
            <person name="Wu L."/>
            <person name="Ma J."/>
        </authorList>
    </citation>
    <scope>NUCLEOTIDE SEQUENCE [LARGE SCALE GENOMIC DNA]</scope>
    <source>
        <strain evidence="4">KCTC 52344</strain>
    </source>
</reference>
<dbReference type="PANTHER" id="PTHR46333">
    <property type="entry name" value="CYTOKINESIS PROTEIN 3"/>
    <property type="match status" value="1"/>
</dbReference>
<dbReference type="InterPro" id="IPR052557">
    <property type="entry name" value="CAP/Cytokinesis_protein"/>
</dbReference>